<feature type="domain" description="Heterokaryon incompatibility" evidence="2">
    <location>
        <begin position="119"/>
        <end position="254"/>
    </location>
</feature>
<keyword evidence="1" id="KW-0732">Signal</keyword>
<sequence length="624" mass="70839">MYAILWVAAVLLFCHLHDTFDRRNYCRSKSGTCPSSATSDAADYFKELKRNWSDQVAVYPVETGRAGNTLWVPREFKAEYAPITHPKEIRLLYVTCEGPDKRFKSRFIHTSYDNVSTPYIAISYTWGTNIAVASTIPQGENQYIDLTESASRVLETLLVPGETLPLWIDAICIDQNNVTEQNHQLRLMREIYSNAHQVVVSLGAPTQDSSRAMDLIPQTNVCQHTCTLSPGPDWTALRALFRLPWFTRIWVIQEVALGRRPVFVLGDRAVSWNSMASDLLLHYHHFDATKPQDHIYALLGLASPATRKLLLPDYTLDLGDVYQETAVKLLQQGNSIALLHRAGIGYPRRLRGLPSWVPEWNSTYPEMVFGASHQNAGYNAARGTNPSVVINTETGSLHLDGWLVENVYKVGSARDPIYDGIDRHSPQSLKNFANVYSWIEEAEKLAIEFYLAGHWRVKHRVPSVFSLLKRLRYITGEPLLEALAQTLLAKHVQYPTTFDFSGCYTAWRTYYKQWMRKAGRLKVKDHEWKKIMSFEENFVAATLDRAFFVTDNGRMGLGSPNMQESDVVAIFKGGRTPFILRRNVGCNGLCRNFTLVGEVYVQGLMHGEWMQTGKEATVETIEIT</sequence>
<feature type="chain" id="PRO_5034105963" evidence="1">
    <location>
        <begin position="20"/>
        <end position="624"/>
    </location>
</feature>
<dbReference type="AlphaFoldDB" id="A0A8E2DX63"/>
<evidence type="ECO:0000256" key="1">
    <source>
        <dbReference type="SAM" id="SignalP"/>
    </source>
</evidence>
<proteinExistence type="predicted"/>
<dbReference type="Proteomes" id="UP000250266">
    <property type="component" value="Unassembled WGS sequence"/>
</dbReference>
<dbReference type="EMBL" id="KV745807">
    <property type="protein sequence ID" value="OCK73360.1"/>
    <property type="molecule type" value="Genomic_DNA"/>
</dbReference>
<evidence type="ECO:0000259" key="2">
    <source>
        <dbReference type="Pfam" id="PF06985"/>
    </source>
</evidence>
<dbReference type="PANTHER" id="PTHR24148:SF73">
    <property type="entry name" value="HET DOMAIN PROTEIN (AFU_ORTHOLOGUE AFUA_8G01020)"/>
    <property type="match status" value="1"/>
</dbReference>
<dbReference type="Pfam" id="PF06985">
    <property type="entry name" value="HET"/>
    <property type="match status" value="1"/>
</dbReference>
<dbReference type="Pfam" id="PF26639">
    <property type="entry name" value="Het-6_barrel"/>
    <property type="match status" value="1"/>
</dbReference>
<organism evidence="3 4">
    <name type="scientific">Lepidopterella palustris CBS 459.81</name>
    <dbReference type="NCBI Taxonomy" id="1314670"/>
    <lineage>
        <taxon>Eukaryota</taxon>
        <taxon>Fungi</taxon>
        <taxon>Dikarya</taxon>
        <taxon>Ascomycota</taxon>
        <taxon>Pezizomycotina</taxon>
        <taxon>Dothideomycetes</taxon>
        <taxon>Pleosporomycetidae</taxon>
        <taxon>Mytilinidiales</taxon>
        <taxon>Argynnaceae</taxon>
        <taxon>Lepidopterella</taxon>
    </lineage>
</organism>
<protein>
    <submittedName>
        <fullName evidence="3">HET-domain-containing protein</fullName>
    </submittedName>
</protein>
<dbReference type="OrthoDB" id="2157530at2759"/>
<evidence type="ECO:0000313" key="4">
    <source>
        <dbReference type="Proteomes" id="UP000250266"/>
    </source>
</evidence>
<name>A0A8E2DX63_9PEZI</name>
<dbReference type="InterPro" id="IPR052895">
    <property type="entry name" value="HetReg/Transcr_Mod"/>
</dbReference>
<feature type="signal peptide" evidence="1">
    <location>
        <begin position="1"/>
        <end position="19"/>
    </location>
</feature>
<reference evidence="3 4" key="1">
    <citation type="journal article" date="2016" name="Nat. Commun.">
        <title>Ectomycorrhizal ecology is imprinted in the genome of the dominant symbiotic fungus Cenococcum geophilum.</title>
        <authorList>
            <consortium name="DOE Joint Genome Institute"/>
            <person name="Peter M."/>
            <person name="Kohler A."/>
            <person name="Ohm R.A."/>
            <person name="Kuo A."/>
            <person name="Krutzmann J."/>
            <person name="Morin E."/>
            <person name="Arend M."/>
            <person name="Barry K.W."/>
            <person name="Binder M."/>
            <person name="Choi C."/>
            <person name="Clum A."/>
            <person name="Copeland A."/>
            <person name="Grisel N."/>
            <person name="Haridas S."/>
            <person name="Kipfer T."/>
            <person name="LaButti K."/>
            <person name="Lindquist E."/>
            <person name="Lipzen A."/>
            <person name="Maire R."/>
            <person name="Meier B."/>
            <person name="Mihaltcheva S."/>
            <person name="Molinier V."/>
            <person name="Murat C."/>
            <person name="Poggeler S."/>
            <person name="Quandt C.A."/>
            <person name="Sperisen C."/>
            <person name="Tritt A."/>
            <person name="Tisserant E."/>
            <person name="Crous P.W."/>
            <person name="Henrissat B."/>
            <person name="Nehls U."/>
            <person name="Egli S."/>
            <person name="Spatafora J.W."/>
            <person name="Grigoriev I.V."/>
            <person name="Martin F.M."/>
        </authorList>
    </citation>
    <scope>NUCLEOTIDE SEQUENCE [LARGE SCALE GENOMIC DNA]</scope>
    <source>
        <strain evidence="3 4">CBS 459.81</strain>
    </source>
</reference>
<dbReference type="PANTHER" id="PTHR24148">
    <property type="entry name" value="ANKYRIN REPEAT DOMAIN-CONTAINING PROTEIN 39 HOMOLOG-RELATED"/>
    <property type="match status" value="1"/>
</dbReference>
<accession>A0A8E2DX63</accession>
<dbReference type="InterPro" id="IPR010730">
    <property type="entry name" value="HET"/>
</dbReference>
<evidence type="ECO:0000313" key="3">
    <source>
        <dbReference type="EMBL" id="OCK73360.1"/>
    </source>
</evidence>
<keyword evidence="4" id="KW-1185">Reference proteome</keyword>
<gene>
    <name evidence="3" type="ORF">K432DRAFT_448530</name>
</gene>